<feature type="transmembrane region" description="Helical" evidence="1">
    <location>
        <begin position="163"/>
        <end position="181"/>
    </location>
</feature>
<gene>
    <name evidence="2" type="ORF">IAC29_07445</name>
</gene>
<feature type="transmembrane region" description="Helical" evidence="1">
    <location>
        <begin position="38"/>
        <end position="56"/>
    </location>
</feature>
<dbReference type="InterPro" id="IPR043130">
    <property type="entry name" value="CDP-OH_PTrfase_TM_dom"/>
</dbReference>
<dbReference type="EMBL" id="JADIMQ010000106">
    <property type="protein sequence ID" value="MBO8449086.1"/>
    <property type="molecule type" value="Genomic_DNA"/>
</dbReference>
<keyword evidence="1" id="KW-1133">Transmembrane helix</keyword>
<feature type="transmembrane region" description="Helical" evidence="1">
    <location>
        <begin position="124"/>
        <end position="143"/>
    </location>
</feature>
<evidence type="ECO:0000256" key="1">
    <source>
        <dbReference type="SAM" id="Phobius"/>
    </source>
</evidence>
<proteinExistence type="predicted"/>
<name>A0A9D9HF44_9BACT</name>
<sequence length="239" mass="26628">MAKREESVRIQTSVLNGVEKKVLVWLAHRQPGWMTSDILTVIGTLGAVVIAVGFVLAGTVDIHYLWLSSLGFVINWYGDSLDGTLARVRNRQRPVYGYYLDHTVDAINEVIMFVGAGLSGLVHFEIAMLILVVYLLLTINVSVNAHLKKEFCLTYAKMGPTEFRIIMIAINTVLMYVNAVREFSLTMPFAGREVTLSALDAAAIVILFVLVLIYIVTVVKDAAEYDRLDPMPHPREDEA</sequence>
<dbReference type="Gene3D" id="1.20.120.1760">
    <property type="match status" value="1"/>
</dbReference>
<comment type="caution">
    <text evidence="2">The sequence shown here is derived from an EMBL/GenBank/DDBJ whole genome shotgun (WGS) entry which is preliminary data.</text>
</comment>
<evidence type="ECO:0000313" key="2">
    <source>
        <dbReference type="EMBL" id="MBO8449086.1"/>
    </source>
</evidence>
<dbReference type="GO" id="GO:0016020">
    <property type="term" value="C:membrane"/>
    <property type="evidence" value="ECO:0007669"/>
    <property type="project" value="InterPro"/>
</dbReference>
<dbReference type="Pfam" id="PF01066">
    <property type="entry name" value="CDP-OH_P_transf"/>
    <property type="match status" value="1"/>
</dbReference>
<accession>A0A9D9HF44</accession>
<dbReference type="InterPro" id="IPR000462">
    <property type="entry name" value="CDP-OH_P_trans"/>
</dbReference>
<reference evidence="2" key="1">
    <citation type="submission" date="2020-10" db="EMBL/GenBank/DDBJ databases">
        <authorList>
            <person name="Gilroy R."/>
        </authorList>
    </citation>
    <scope>NUCLEOTIDE SEQUENCE</scope>
    <source>
        <strain evidence="2">20514</strain>
    </source>
</reference>
<protein>
    <submittedName>
        <fullName evidence="2">CDP-alcohol phosphatidyltransferase family protein</fullName>
    </submittedName>
</protein>
<dbReference type="GO" id="GO:0008654">
    <property type="term" value="P:phospholipid biosynthetic process"/>
    <property type="evidence" value="ECO:0007669"/>
    <property type="project" value="InterPro"/>
</dbReference>
<feature type="transmembrane region" description="Helical" evidence="1">
    <location>
        <begin position="201"/>
        <end position="219"/>
    </location>
</feature>
<dbReference type="AlphaFoldDB" id="A0A9D9HF44"/>
<reference evidence="2" key="2">
    <citation type="journal article" date="2021" name="PeerJ">
        <title>Extensive microbial diversity within the chicken gut microbiome revealed by metagenomics and culture.</title>
        <authorList>
            <person name="Gilroy R."/>
            <person name="Ravi A."/>
            <person name="Getino M."/>
            <person name="Pursley I."/>
            <person name="Horton D.L."/>
            <person name="Alikhan N.F."/>
            <person name="Baker D."/>
            <person name="Gharbi K."/>
            <person name="Hall N."/>
            <person name="Watson M."/>
            <person name="Adriaenssens E.M."/>
            <person name="Foster-Nyarko E."/>
            <person name="Jarju S."/>
            <person name="Secka A."/>
            <person name="Antonio M."/>
            <person name="Oren A."/>
            <person name="Chaudhuri R.R."/>
            <person name="La Ragione R."/>
            <person name="Hildebrand F."/>
            <person name="Pallen M.J."/>
        </authorList>
    </citation>
    <scope>NUCLEOTIDE SEQUENCE</scope>
    <source>
        <strain evidence="2">20514</strain>
    </source>
</reference>
<keyword evidence="1" id="KW-0472">Membrane</keyword>
<organism evidence="2 3">
    <name type="scientific">Candidatus Cryptobacteroides merdigallinarum</name>
    <dbReference type="NCBI Taxonomy" id="2840770"/>
    <lineage>
        <taxon>Bacteria</taxon>
        <taxon>Pseudomonadati</taxon>
        <taxon>Bacteroidota</taxon>
        <taxon>Bacteroidia</taxon>
        <taxon>Bacteroidales</taxon>
        <taxon>Candidatus Cryptobacteroides</taxon>
    </lineage>
</organism>
<evidence type="ECO:0000313" key="3">
    <source>
        <dbReference type="Proteomes" id="UP000810252"/>
    </source>
</evidence>
<dbReference type="Proteomes" id="UP000810252">
    <property type="component" value="Unassembled WGS sequence"/>
</dbReference>
<dbReference type="GO" id="GO:0016780">
    <property type="term" value="F:phosphotransferase activity, for other substituted phosphate groups"/>
    <property type="evidence" value="ECO:0007669"/>
    <property type="project" value="InterPro"/>
</dbReference>
<keyword evidence="1" id="KW-0812">Transmembrane</keyword>